<dbReference type="Proteomes" id="UP000285970">
    <property type="component" value="Unassembled WGS sequence"/>
</dbReference>
<evidence type="ECO:0000256" key="5">
    <source>
        <dbReference type="SAM" id="MobiDB-lite"/>
    </source>
</evidence>
<evidence type="ECO:0000256" key="3">
    <source>
        <dbReference type="ARBA" id="ARBA00022989"/>
    </source>
</evidence>
<dbReference type="OrthoDB" id="128729at2"/>
<protein>
    <recommendedName>
        <fullName evidence="7">HTTM-like domain-containing protein</fullName>
    </recommendedName>
</protein>
<reference evidence="8 9" key="1">
    <citation type="journal article" date="2018" name="Front. Microbiol.">
        <title>Novel Insights Into Bacterial Dimethylsulfoniopropionate Catabolism in the East China Sea.</title>
        <authorList>
            <person name="Liu J."/>
            <person name="Liu J."/>
            <person name="Zhang S.H."/>
            <person name="Liang J."/>
            <person name="Lin H."/>
            <person name="Song D."/>
            <person name="Yang G.P."/>
            <person name="Todd J.D."/>
            <person name="Zhang X.H."/>
        </authorList>
    </citation>
    <scope>NUCLEOTIDE SEQUENCE [LARGE SCALE GENOMIC DNA]</scope>
    <source>
        <strain evidence="8 9">ZYFD042</strain>
    </source>
</reference>
<feature type="transmembrane region" description="Helical" evidence="6">
    <location>
        <begin position="203"/>
        <end position="219"/>
    </location>
</feature>
<feature type="transmembrane region" description="Helical" evidence="6">
    <location>
        <begin position="240"/>
        <end position="260"/>
    </location>
</feature>
<sequence length="396" mass="42804">MPVGHSSSPRRIRRARSPAVRRGRSRAAGTGAVGIPRVRRTDGRAVPPSHRRLRGDSVNISTYAARTRGAIDLALRGPWRSIPDALRRADRDIREVSPFTPVLGAARSLLALATLLTILFTPNGQLFFRSVTYPDGVTCDRVLSAISLFCVWRGDAAGVAVAVAVVLLAAVISGYLPAVTAVPHWWVAWSFNMSSPIPDGGDQVSAVLTLLLVPILLMDRRRHHWQLDRGYPSRRPVAKVIAYTALALCAVQVCVIYFHAAVGKFAVEEWANGTVLWYWFQDPTFAPAEPLRTLMLGVVGSAAGGAVLAYGSLLTELLLAFALVAGPRYRAVMLVAGALFHLGIAVCFGLWSFSTTMLAALLLYLVRPSRPTAAEIVVPADEALSSFDERRPVPSP</sequence>
<dbReference type="NCBIfam" id="TIGR04033">
    <property type="entry name" value="export_SdpB"/>
    <property type="match status" value="1"/>
</dbReference>
<dbReference type="PANTHER" id="PTHR39535:SF2">
    <property type="entry name" value="HTTM DOMAIN-CONTAINING PROTEIN"/>
    <property type="match status" value="1"/>
</dbReference>
<comment type="subcellular location">
    <subcellularLocation>
        <location evidence="1">Endomembrane system</location>
        <topology evidence="1">Multi-pass membrane protein</topology>
    </subcellularLocation>
</comment>
<feature type="compositionally biased region" description="Basic residues" evidence="5">
    <location>
        <begin position="8"/>
        <end position="25"/>
    </location>
</feature>
<keyword evidence="2 6" id="KW-0812">Transmembrane</keyword>
<dbReference type="InterPro" id="IPR052964">
    <property type="entry name" value="Sporulation_signal_mat"/>
</dbReference>
<dbReference type="AlphaFoldDB" id="A0A443JCV0"/>
<keyword evidence="3 6" id="KW-1133">Transmembrane helix</keyword>
<name>A0A443JCV0_9MICO</name>
<evidence type="ECO:0000256" key="4">
    <source>
        <dbReference type="ARBA" id="ARBA00023136"/>
    </source>
</evidence>
<dbReference type="InterPro" id="IPR011020">
    <property type="entry name" value="HTTM-like"/>
</dbReference>
<evidence type="ECO:0000256" key="2">
    <source>
        <dbReference type="ARBA" id="ARBA00022692"/>
    </source>
</evidence>
<feature type="domain" description="HTTM-like" evidence="7">
    <location>
        <begin position="95"/>
        <end position="369"/>
    </location>
</feature>
<keyword evidence="4 6" id="KW-0472">Membrane</keyword>
<dbReference type="PANTHER" id="PTHR39535">
    <property type="entry name" value="SPORULATION-DELAYING PROTEIN SDPB"/>
    <property type="match status" value="1"/>
</dbReference>
<feature type="transmembrane region" description="Helical" evidence="6">
    <location>
        <begin position="294"/>
        <end position="324"/>
    </location>
</feature>
<feature type="transmembrane region" description="Helical" evidence="6">
    <location>
        <begin position="331"/>
        <end position="364"/>
    </location>
</feature>
<comment type="caution">
    <text evidence="8">The sequence shown here is derived from an EMBL/GenBank/DDBJ whole genome shotgun (WGS) entry which is preliminary data.</text>
</comment>
<accession>A0A443JCV0</accession>
<feature type="transmembrane region" description="Helical" evidence="6">
    <location>
        <begin position="159"/>
        <end position="183"/>
    </location>
</feature>
<proteinExistence type="predicted"/>
<dbReference type="Pfam" id="PF05090">
    <property type="entry name" value="HTTM"/>
    <property type="match status" value="1"/>
</dbReference>
<evidence type="ECO:0000259" key="7">
    <source>
        <dbReference type="SMART" id="SM00752"/>
    </source>
</evidence>
<dbReference type="EMBL" id="RBZY01000033">
    <property type="protein sequence ID" value="RWR18183.1"/>
    <property type="molecule type" value="Genomic_DNA"/>
</dbReference>
<evidence type="ECO:0000313" key="8">
    <source>
        <dbReference type="EMBL" id="RWR18183.1"/>
    </source>
</evidence>
<evidence type="ECO:0000313" key="9">
    <source>
        <dbReference type="Proteomes" id="UP000285970"/>
    </source>
</evidence>
<feature type="region of interest" description="Disordered" evidence="5">
    <location>
        <begin position="1"/>
        <end position="32"/>
    </location>
</feature>
<dbReference type="GO" id="GO:0012505">
    <property type="term" value="C:endomembrane system"/>
    <property type="evidence" value="ECO:0007669"/>
    <property type="project" value="UniProtKB-SubCell"/>
</dbReference>
<evidence type="ECO:0000256" key="6">
    <source>
        <dbReference type="SAM" id="Phobius"/>
    </source>
</evidence>
<gene>
    <name evidence="8" type="ORF">D8Y23_10250</name>
</gene>
<organism evidence="8 9">
    <name type="scientific">Microbacterium enclense</name>
    <dbReference type="NCBI Taxonomy" id="993073"/>
    <lineage>
        <taxon>Bacteria</taxon>
        <taxon>Bacillati</taxon>
        <taxon>Actinomycetota</taxon>
        <taxon>Actinomycetes</taxon>
        <taxon>Micrococcales</taxon>
        <taxon>Microbacteriaceae</taxon>
        <taxon>Microbacterium</taxon>
    </lineage>
</organism>
<dbReference type="InterPro" id="IPR023894">
    <property type="entry name" value="Sporulation_SdpB"/>
</dbReference>
<dbReference type="SMART" id="SM00752">
    <property type="entry name" value="HTTM"/>
    <property type="match status" value="1"/>
</dbReference>
<dbReference type="InterPro" id="IPR053934">
    <property type="entry name" value="HTTM_dom"/>
</dbReference>
<evidence type="ECO:0000256" key="1">
    <source>
        <dbReference type="ARBA" id="ARBA00004127"/>
    </source>
</evidence>